<dbReference type="InterPro" id="IPR036518">
    <property type="entry name" value="CobE/GbiG_C_sf"/>
</dbReference>
<comment type="caution">
    <text evidence="3">The sequence shown here is derived from an EMBL/GenBank/DDBJ whole genome shotgun (WGS) entry which is preliminary data.</text>
</comment>
<dbReference type="Proteomes" id="UP000252586">
    <property type="component" value="Unassembled WGS sequence"/>
</dbReference>
<dbReference type="STRING" id="1210090.GCA_001613185_05521"/>
<dbReference type="GO" id="GO:0016787">
    <property type="term" value="F:hydrolase activity"/>
    <property type="evidence" value="ECO:0007669"/>
    <property type="project" value="UniProtKB-KW"/>
</dbReference>
<evidence type="ECO:0000256" key="1">
    <source>
        <dbReference type="SAM" id="MobiDB-lite"/>
    </source>
</evidence>
<gene>
    <name evidence="3" type="ORF">DFR74_101651</name>
</gene>
<evidence type="ECO:0000313" key="4">
    <source>
        <dbReference type="Proteomes" id="UP000252586"/>
    </source>
</evidence>
<evidence type="ECO:0000313" key="3">
    <source>
        <dbReference type="EMBL" id="RBO96635.1"/>
    </source>
</evidence>
<dbReference type="Gene3D" id="3.30.420.180">
    <property type="entry name" value="CobE/GbiG C-terminal domain"/>
    <property type="match status" value="1"/>
</dbReference>
<sequence>MTPAHDPSSGLAVGVGLRPGTSTTDILAAVAEVSRGATIRCLATVDRRANDPGLVAAARRLGVPLRTYSATELDAVPVPNPDSRTKVATGTASVAEAAALLASGARELLCAKRIVNGVTVASATVRPSASHRARPTRPPPTLRQPARPVPPG</sequence>
<organism evidence="3 4">
    <name type="scientific">Nocardia puris</name>
    <dbReference type="NCBI Taxonomy" id="208602"/>
    <lineage>
        <taxon>Bacteria</taxon>
        <taxon>Bacillati</taxon>
        <taxon>Actinomycetota</taxon>
        <taxon>Actinomycetes</taxon>
        <taxon>Mycobacteriales</taxon>
        <taxon>Nocardiaceae</taxon>
        <taxon>Nocardia</taxon>
    </lineage>
</organism>
<dbReference type="AlphaFoldDB" id="A0A366E3E5"/>
<reference evidence="3 4" key="1">
    <citation type="submission" date="2018-06" db="EMBL/GenBank/DDBJ databases">
        <title>Genomic Encyclopedia of Type Strains, Phase IV (KMG-IV): sequencing the most valuable type-strain genomes for metagenomic binning, comparative biology and taxonomic classification.</title>
        <authorList>
            <person name="Goeker M."/>
        </authorList>
    </citation>
    <scope>NUCLEOTIDE SEQUENCE [LARGE SCALE GENOMIC DNA]</scope>
    <source>
        <strain evidence="3 4">DSM 44599</strain>
    </source>
</reference>
<evidence type="ECO:0000259" key="2">
    <source>
        <dbReference type="Pfam" id="PF01890"/>
    </source>
</evidence>
<feature type="compositionally biased region" description="Pro residues" evidence="1">
    <location>
        <begin position="136"/>
        <end position="152"/>
    </location>
</feature>
<name>A0A366E3E5_9NOCA</name>
<keyword evidence="3" id="KW-0378">Hydrolase</keyword>
<dbReference type="PANTHER" id="PTHR37477">
    <property type="entry name" value="COBALT-PRECORRIN-5A HYDROLASE"/>
    <property type="match status" value="1"/>
</dbReference>
<dbReference type="PANTHER" id="PTHR37477:SF1">
    <property type="entry name" value="COBALT-PRECORRIN-5A HYDROLASE"/>
    <property type="match status" value="1"/>
</dbReference>
<keyword evidence="4" id="KW-1185">Reference proteome</keyword>
<dbReference type="InterPro" id="IPR002750">
    <property type="entry name" value="CobE/GbiG_C"/>
</dbReference>
<dbReference type="SUPFAM" id="SSF159664">
    <property type="entry name" value="CobE/GbiG C-terminal domain-like"/>
    <property type="match status" value="1"/>
</dbReference>
<dbReference type="InterPro" id="IPR052553">
    <property type="entry name" value="CbiG_hydrolase"/>
</dbReference>
<dbReference type="GO" id="GO:0009236">
    <property type="term" value="P:cobalamin biosynthetic process"/>
    <property type="evidence" value="ECO:0007669"/>
    <property type="project" value="InterPro"/>
</dbReference>
<dbReference type="EMBL" id="QNRE01000001">
    <property type="protein sequence ID" value="RBO96635.1"/>
    <property type="molecule type" value="Genomic_DNA"/>
</dbReference>
<dbReference type="Pfam" id="PF01890">
    <property type="entry name" value="CbiG_C"/>
    <property type="match status" value="1"/>
</dbReference>
<accession>A0A366E3E5</accession>
<protein>
    <submittedName>
        <fullName evidence="3">Cobalt-precorrin 5A hydrolase</fullName>
    </submittedName>
</protein>
<feature type="region of interest" description="Disordered" evidence="1">
    <location>
        <begin position="124"/>
        <end position="152"/>
    </location>
</feature>
<feature type="domain" description="CobE/GbiG C-terminal" evidence="2">
    <location>
        <begin position="11"/>
        <end position="121"/>
    </location>
</feature>
<proteinExistence type="predicted"/>
<dbReference type="RefSeq" id="WP_084538041.1">
    <property type="nucleotide sequence ID" value="NZ_QNRE01000001.1"/>
</dbReference>
<dbReference type="OrthoDB" id="5198016at2"/>